<dbReference type="AlphaFoldDB" id="A0A7Z0DKK8"/>
<organism evidence="3 4">
    <name type="scientific">Nocardioides panzhihuensis</name>
    <dbReference type="NCBI Taxonomy" id="860243"/>
    <lineage>
        <taxon>Bacteria</taxon>
        <taxon>Bacillati</taxon>
        <taxon>Actinomycetota</taxon>
        <taxon>Actinomycetes</taxon>
        <taxon>Propionibacteriales</taxon>
        <taxon>Nocardioidaceae</taxon>
        <taxon>Nocardioides</taxon>
    </lineage>
</organism>
<gene>
    <name evidence="3" type="ORF">BJ988_001682</name>
</gene>
<reference evidence="3 4" key="1">
    <citation type="submission" date="2020-07" db="EMBL/GenBank/DDBJ databases">
        <title>Sequencing the genomes of 1000 actinobacteria strains.</title>
        <authorList>
            <person name="Klenk H.-P."/>
        </authorList>
    </citation>
    <scope>NUCLEOTIDE SEQUENCE [LARGE SCALE GENOMIC DNA]</scope>
    <source>
        <strain evidence="3 4">DSM 26487</strain>
    </source>
</reference>
<evidence type="ECO:0000313" key="3">
    <source>
        <dbReference type="EMBL" id="NYI77034.1"/>
    </source>
</evidence>
<feature type="region of interest" description="Disordered" evidence="1">
    <location>
        <begin position="1"/>
        <end position="20"/>
    </location>
</feature>
<evidence type="ECO:0000313" key="4">
    <source>
        <dbReference type="Proteomes" id="UP000564496"/>
    </source>
</evidence>
<proteinExistence type="predicted"/>
<feature type="compositionally biased region" description="Polar residues" evidence="1">
    <location>
        <begin position="1"/>
        <end position="10"/>
    </location>
</feature>
<accession>A0A7Z0DKK8</accession>
<feature type="transmembrane region" description="Helical" evidence="2">
    <location>
        <begin position="24"/>
        <end position="46"/>
    </location>
</feature>
<keyword evidence="4" id="KW-1185">Reference proteome</keyword>
<protein>
    <submittedName>
        <fullName evidence="3">Uncharacterized protein</fullName>
    </submittedName>
</protein>
<comment type="caution">
    <text evidence="3">The sequence shown here is derived from an EMBL/GenBank/DDBJ whole genome shotgun (WGS) entry which is preliminary data.</text>
</comment>
<dbReference type="EMBL" id="JACBZR010000001">
    <property type="protein sequence ID" value="NYI77034.1"/>
    <property type="molecule type" value="Genomic_DNA"/>
</dbReference>
<feature type="region of interest" description="Disordered" evidence="1">
    <location>
        <begin position="52"/>
        <end position="74"/>
    </location>
</feature>
<keyword evidence="2" id="KW-0472">Membrane</keyword>
<evidence type="ECO:0000256" key="2">
    <source>
        <dbReference type="SAM" id="Phobius"/>
    </source>
</evidence>
<sequence length="74" mass="7402">MTPGDNQTPTAPGEHETPPGMPSWVKFLIGALLAVILVAVLAMVLVGGDHGPGRHSGGIHSAPAADEAARGVSL</sequence>
<evidence type="ECO:0000256" key="1">
    <source>
        <dbReference type="SAM" id="MobiDB-lite"/>
    </source>
</evidence>
<dbReference type="Proteomes" id="UP000564496">
    <property type="component" value="Unassembled WGS sequence"/>
</dbReference>
<name>A0A7Z0DKK8_9ACTN</name>
<dbReference type="RefSeq" id="WP_179657619.1">
    <property type="nucleotide sequence ID" value="NZ_JACBZR010000001.1"/>
</dbReference>
<keyword evidence="2" id="KW-0812">Transmembrane</keyword>
<keyword evidence="2" id="KW-1133">Transmembrane helix</keyword>